<dbReference type="SUPFAM" id="SSF55545">
    <property type="entry name" value="beta-N-acetylhexosaminidase-like domain"/>
    <property type="match status" value="1"/>
</dbReference>
<proteinExistence type="inferred from homology"/>
<dbReference type="InterPro" id="IPR029018">
    <property type="entry name" value="Hex-like_dom2"/>
</dbReference>
<comment type="caution">
    <text evidence="8">The sequence shown here is derived from an EMBL/GenBank/DDBJ whole genome shotgun (WGS) entry which is preliminary data.</text>
</comment>
<keyword evidence="4" id="KW-0378">Hydrolase</keyword>
<accession>A4BKW7</accession>
<dbReference type="InterPro" id="IPR015883">
    <property type="entry name" value="Glyco_hydro_20_cat"/>
</dbReference>
<dbReference type="EC" id="3.2.1.52" evidence="3"/>
<dbReference type="STRING" id="314283.MED297_03105"/>
<dbReference type="PANTHER" id="PTHR22600">
    <property type="entry name" value="BETA-HEXOSAMINIDASE"/>
    <property type="match status" value="1"/>
</dbReference>
<evidence type="ECO:0000313" key="9">
    <source>
        <dbReference type="Proteomes" id="UP000005953"/>
    </source>
</evidence>
<dbReference type="SUPFAM" id="SSF51445">
    <property type="entry name" value="(Trans)glycosidases"/>
    <property type="match status" value="1"/>
</dbReference>
<name>A4BKW7_9GAMM</name>
<feature type="domain" description="Glycoside hydrolase family 20 catalytic" evidence="7">
    <location>
        <begin position="115"/>
        <end position="408"/>
    </location>
</feature>
<keyword evidence="9" id="KW-1185">Reference proteome</keyword>
<comment type="similarity">
    <text evidence="2">Belongs to the glycosyl hydrolase 20 family.</text>
</comment>
<protein>
    <recommendedName>
        <fullName evidence="3">beta-N-acetylhexosaminidase</fullName>
        <ecNumber evidence="3">3.2.1.52</ecNumber>
    </recommendedName>
    <alternativeName>
        <fullName evidence="5">Beta-N-acetylhexosaminidase</fullName>
    </alternativeName>
</protein>
<dbReference type="GO" id="GO:0004563">
    <property type="term" value="F:beta-N-acetylhexosaminidase activity"/>
    <property type="evidence" value="ECO:0007669"/>
    <property type="project" value="UniProtKB-EC"/>
</dbReference>
<dbReference type="Pfam" id="PF00728">
    <property type="entry name" value="Glyco_hydro_20"/>
    <property type="match status" value="1"/>
</dbReference>
<dbReference type="AlphaFoldDB" id="A4BKW7"/>
<dbReference type="EMBL" id="AAOE01000061">
    <property type="protein sequence ID" value="EAR07231.1"/>
    <property type="molecule type" value="Genomic_DNA"/>
</dbReference>
<reference evidence="8 9" key="1">
    <citation type="submission" date="2006-02" db="EMBL/GenBank/DDBJ databases">
        <authorList>
            <person name="Pinhassi J."/>
            <person name="Pedros-Alio C."/>
            <person name="Ferriera S."/>
            <person name="Johnson J."/>
            <person name="Kravitz S."/>
            <person name="Halpern A."/>
            <person name="Remington K."/>
            <person name="Beeson K."/>
            <person name="Tran B."/>
            <person name="Rogers Y.-H."/>
            <person name="Friedman R."/>
            <person name="Venter J.C."/>
        </authorList>
    </citation>
    <scope>NUCLEOTIDE SEQUENCE [LARGE SCALE GENOMIC DNA]</scope>
    <source>
        <strain evidence="8 9">MED297</strain>
    </source>
</reference>
<dbReference type="GO" id="GO:0030203">
    <property type="term" value="P:glycosaminoglycan metabolic process"/>
    <property type="evidence" value="ECO:0007669"/>
    <property type="project" value="TreeGrafter"/>
</dbReference>
<sequence>MRHTIRPDTAECPEQFVFNGVSWNVGWLQRLLTRLSVNPSMVVSSGDEEAWQATAELDSSLDEAFALTVDARGAHLSYRSVAGFHQGQAVLFQYLMQWICIKTLPACEVRDTPEYDYRGIHLDVARHFFSADDIMAWWDVLALFQYNVFHWHLTDDDGWRIDSQTYPELTQIGAWRGPEEVLPPQMGSGHLRYGGSYSPDQVTELVERLAGLGVMVVPEMDLPGHSRALLKSLPDLVEDDDHSLYRSVQHYHDNVINPAYGPTMDYLETLIKEWCALFPGELFHLGCDEVPAGAWSESPSARQASEQGHGTPLTQLVENVKQLLAAEGKTLAGWEEIAEGQPAPETWVYSWQGVKAGQAAAEKGHPVVMTPAQHCYLDLAVTDAIDDPGYWWAGTVDMRQVYEYQPTAGLSAE</sequence>
<dbReference type="InterPro" id="IPR017853">
    <property type="entry name" value="GH"/>
</dbReference>
<dbReference type="PANTHER" id="PTHR22600:SF57">
    <property type="entry name" value="BETA-N-ACETYLHEXOSAMINIDASE"/>
    <property type="match status" value="1"/>
</dbReference>
<dbReference type="HOGENOM" id="CLU_666536_0_0_6"/>
<dbReference type="InterPro" id="IPR025705">
    <property type="entry name" value="Beta_hexosaminidase_sua/sub"/>
</dbReference>
<feature type="active site" description="Proton donor" evidence="6">
    <location>
        <position position="289"/>
    </location>
</feature>
<evidence type="ECO:0000256" key="3">
    <source>
        <dbReference type="ARBA" id="ARBA00012663"/>
    </source>
</evidence>
<dbReference type="Proteomes" id="UP000005953">
    <property type="component" value="Unassembled WGS sequence"/>
</dbReference>
<feature type="non-terminal residue" evidence="8">
    <location>
        <position position="413"/>
    </location>
</feature>
<evidence type="ECO:0000259" key="7">
    <source>
        <dbReference type="Pfam" id="PF00728"/>
    </source>
</evidence>
<gene>
    <name evidence="8" type="ORF">MED297_03105</name>
</gene>
<evidence type="ECO:0000256" key="2">
    <source>
        <dbReference type="ARBA" id="ARBA00006285"/>
    </source>
</evidence>
<dbReference type="GO" id="GO:0016020">
    <property type="term" value="C:membrane"/>
    <property type="evidence" value="ECO:0007669"/>
    <property type="project" value="TreeGrafter"/>
</dbReference>
<evidence type="ECO:0000256" key="1">
    <source>
        <dbReference type="ARBA" id="ARBA00001231"/>
    </source>
</evidence>
<evidence type="ECO:0000256" key="6">
    <source>
        <dbReference type="PIRSR" id="PIRSR625705-1"/>
    </source>
</evidence>
<dbReference type="GO" id="GO:0005975">
    <property type="term" value="P:carbohydrate metabolic process"/>
    <property type="evidence" value="ECO:0007669"/>
    <property type="project" value="InterPro"/>
</dbReference>
<organism evidence="8 9">
    <name type="scientific">Reinekea blandensis MED297</name>
    <dbReference type="NCBI Taxonomy" id="314283"/>
    <lineage>
        <taxon>Bacteria</taxon>
        <taxon>Pseudomonadati</taxon>
        <taxon>Pseudomonadota</taxon>
        <taxon>Gammaproteobacteria</taxon>
        <taxon>Oceanospirillales</taxon>
        <taxon>Saccharospirillaceae</taxon>
        <taxon>Reinekea</taxon>
    </lineage>
</organism>
<evidence type="ECO:0000256" key="5">
    <source>
        <dbReference type="ARBA" id="ARBA00030512"/>
    </source>
</evidence>
<comment type="catalytic activity">
    <reaction evidence="1">
        <text>Hydrolysis of terminal non-reducing N-acetyl-D-hexosamine residues in N-acetyl-beta-D-hexosaminides.</text>
        <dbReference type="EC" id="3.2.1.52"/>
    </reaction>
</comment>
<evidence type="ECO:0000313" key="8">
    <source>
        <dbReference type="EMBL" id="EAR07231.1"/>
    </source>
</evidence>
<dbReference type="PRINTS" id="PR00738">
    <property type="entry name" value="GLHYDRLASE20"/>
</dbReference>
<dbReference type="Gene3D" id="3.20.20.80">
    <property type="entry name" value="Glycosidases"/>
    <property type="match status" value="1"/>
</dbReference>
<evidence type="ECO:0000256" key="4">
    <source>
        <dbReference type="ARBA" id="ARBA00022801"/>
    </source>
</evidence>